<gene>
    <name evidence="1" type="ORF">O181_004356</name>
</gene>
<evidence type="ECO:0000313" key="1">
    <source>
        <dbReference type="EMBL" id="MBW0464641.1"/>
    </source>
</evidence>
<dbReference type="AlphaFoldDB" id="A0A9Q3BFE7"/>
<reference evidence="1" key="1">
    <citation type="submission" date="2021-03" db="EMBL/GenBank/DDBJ databases">
        <title>Draft genome sequence of rust myrtle Austropuccinia psidii MF-1, a brazilian biotype.</title>
        <authorList>
            <person name="Quecine M.C."/>
            <person name="Pachon D.M.R."/>
            <person name="Bonatelli M.L."/>
            <person name="Correr F.H."/>
            <person name="Franceschini L.M."/>
            <person name="Leite T.F."/>
            <person name="Margarido G.R.A."/>
            <person name="Almeida C.A."/>
            <person name="Ferrarezi J.A."/>
            <person name="Labate C.A."/>
        </authorList>
    </citation>
    <scope>NUCLEOTIDE SEQUENCE</scope>
    <source>
        <strain evidence="1">MF-1</strain>
    </source>
</reference>
<accession>A0A9Q3BFE7</accession>
<organism evidence="1 2">
    <name type="scientific">Austropuccinia psidii MF-1</name>
    <dbReference type="NCBI Taxonomy" id="1389203"/>
    <lineage>
        <taxon>Eukaryota</taxon>
        <taxon>Fungi</taxon>
        <taxon>Dikarya</taxon>
        <taxon>Basidiomycota</taxon>
        <taxon>Pucciniomycotina</taxon>
        <taxon>Pucciniomycetes</taxon>
        <taxon>Pucciniales</taxon>
        <taxon>Sphaerophragmiaceae</taxon>
        <taxon>Austropuccinia</taxon>
    </lineage>
</organism>
<protein>
    <submittedName>
        <fullName evidence="1">Uncharacterized protein</fullName>
    </submittedName>
</protein>
<sequence length="271" mass="29609">MTNLCRSHIGLPTGPITYYKTAQISPNGSPASTGCFALLSTESTWSTTFPPCLKIALRKKTEQSLTSSTRLSHLTFPCALVSCRLARRQKSSLMPLKRGAAQEVVSRSCKCTVILSLRKSFAIFKKLGVDGDELEGLLAQAACHPLASLDRVSFNQLVTSAILAKGDEKPSSTFVGQVILNASRRDDKHPQHTLPFVYRVSDPQERQAPPPHPHSPYLAKPFELTSDVCRPPEHLVDCFGGALVTGEPTVLTPRVLPTRIRVRPHPATPDH</sequence>
<evidence type="ECO:0000313" key="2">
    <source>
        <dbReference type="Proteomes" id="UP000765509"/>
    </source>
</evidence>
<dbReference type="PROSITE" id="PS51257">
    <property type="entry name" value="PROKAR_LIPOPROTEIN"/>
    <property type="match status" value="1"/>
</dbReference>
<keyword evidence="2" id="KW-1185">Reference proteome</keyword>
<name>A0A9Q3BFE7_9BASI</name>
<comment type="caution">
    <text evidence="1">The sequence shown here is derived from an EMBL/GenBank/DDBJ whole genome shotgun (WGS) entry which is preliminary data.</text>
</comment>
<dbReference type="EMBL" id="AVOT02000840">
    <property type="protein sequence ID" value="MBW0464641.1"/>
    <property type="molecule type" value="Genomic_DNA"/>
</dbReference>
<proteinExistence type="predicted"/>
<dbReference type="Proteomes" id="UP000765509">
    <property type="component" value="Unassembled WGS sequence"/>
</dbReference>